<evidence type="ECO:0000313" key="2">
    <source>
        <dbReference type="EMBL" id="KAG5950007.1"/>
    </source>
</evidence>
<dbReference type="EMBL" id="SRPR01000945">
    <property type="protein sequence ID" value="KAG5950007.1"/>
    <property type="molecule type" value="Genomic_DNA"/>
</dbReference>
<protein>
    <submittedName>
        <fullName evidence="2">Uncharacterized protein</fullName>
    </submittedName>
</protein>
<feature type="non-terminal residue" evidence="2">
    <location>
        <position position="1"/>
    </location>
</feature>
<comment type="caution">
    <text evidence="2">The sequence shown here is derived from an EMBL/GenBank/DDBJ whole genome shotgun (WGS) entry which is preliminary data.</text>
</comment>
<dbReference type="Proteomes" id="UP000742024">
    <property type="component" value="Unassembled WGS sequence"/>
</dbReference>
<name>A0ABQ7P0S5_9HYPO</name>
<evidence type="ECO:0000256" key="1">
    <source>
        <dbReference type="SAM" id="MobiDB-lite"/>
    </source>
</evidence>
<accession>A0ABQ7P0S5</accession>
<gene>
    <name evidence="2" type="ORF">E4U57_008110</name>
</gene>
<feature type="region of interest" description="Disordered" evidence="1">
    <location>
        <begin position="19"/>
        <end position="44"/>
    </location>
</feature>
<organism evidence="2 3">
    <name type="scientific">Claviceps arundinis</name>
    <dbReference type="NCBI Taxonomy" id="1623583"/>
    <lineage>
        <taxon>Eukaryota</taxon>
        <taxon>Fungi</taxon>
        <taxon>Dikarya</taxon>
        <taxon>Ascomycota</taxon>
        <taxon>Pezizomycotina</taxon>
        <taxon>Sordariomycetes</taxon>
        <taxon>Hypocreomycetidae</taxon>
        <taxon>Hypocreales</taxon>
        <taxon>Clavicipitaceae</taxon>
        <taxon>Claviceps</taxon>
    </lineage>
</organism>
<feature type="compositionally biased region" description="Polar residues" evidence="1">
    <location>
        <begin position="27"/>
        <end position="44"/>
    </location>
</feature>
<reference evidence="2 3" key="1">
    <citation type="journal article" date="2020" name="bioRxiv">
        <title>Whole genome comparisons of ergot fungi reveals the divergence and evolution of species within the genus Claviceps are the result of varying mechanisms driving genome evolution and host range expansion.</title>
        <authorList>
            <person name="Wyka S.A."/>
            <person name="Mondo S.J."/>
            <person name="Liu M."/>
            <person name="Dettman J."/>
            <person name="Nalam V."/>
            <person name="Broders K.D."/>
        </authorList>
    </citation>
    <scope>NUCLEOTIDE SEQUENCE [LARGE SCALE GENOMIC DNA]</scope>
    <source>
        <strain evidence="2 3">LM583</strain>
    </source>
</reference>
<evidence type="ECO:0000313" key="3">
    <source>
        <dbReference type="Proteomes" id="UP000742024"/>
    </source>
</evidence>
<sequence length="68" mass="7357">LRRLASHLFSKQSTEVITHSAGCGQNRPPSVSTTHESNGGSSMSDAASLWQRRLRIASVTLSDLLDCM</sequence>
<proteinExistence type="predicted"/>
<keyword evidence="3" id="KW-1185">Reference proteome</keyword>